<dbReference type="SUPFAM" id="SSF89796">
    <property type="entry name" value="CoA-transferase family III (CaiB/BaiF)"/>
    <property type="match status" value="1"/>
</dbReference>
<evidence type="ECO:0000313" key="3">
    <source>
        <dbReference type="Proteomes" id="UP000509222"/>
    </source>
</evidence>
<dbReference type="PANTHER" id="PTHR48207:SF3">
    <property type="entry name" value="SUCCINATE--HYDROXYMETHYLGLUTARATE COA-TRANSFERASE"/>
    <property type="match status" value="1"/>
</dbReference>
<dbReference type="InterPro" id="IPR044855">
    <property type="entry name" value="CoA-Trfase_III_dom3_sf"/>
</dbReference>
<dbReference type="Gene3D" id="3.40.50.10540">
    <property type="entry name" value="Crotonobetainyl-coa:carnitine coa-transferase, domain 1"/>
    <property type="match status" value="1"/>
</dbReference>
<keyword evidence="1 2" id="KW-0808">Transferase</keyword>
<dbReference type="Proteomes" id="UP000509222">
    <property type="component" value="Chromosome"/>
</dbReference>
<proteinExistence type="predicted"/>
<gene>
    <name evidence="2" type="ORF">HF394_05550</name>
</gene>
<dbReference type="Gene3D" id="3.30.1540.10">
    <property type="entry name" value="formyl-coa transferase, domain 3"/>
    <property type="match status" value="1"/>
</dbReference>
<dbReference type="InterPro" id="IPR003673">
    <property type="entry name" value="CoA-Trfase_fam_III"/>
</dbReference>
<sequence length="400" mass="44281">MEENRKLPLAGLRVIDASTVLAGPMLATYLGDFGADVIKVEHPAGDPLRNAGRQKDGESLEWKLVSRNKKPITLNFSTPKGQELFHKLAETADVVITNFRPKTLEKWNITYESLSKDNPGLIVVKVSGFGEDGPYKERPGFGTLAEAMSGFAQVNGFPDRGPVLPSFALADYATALMGAYATMVAIYERDHSEDGRGQYIDLPIYEALMGMLGNQVMEYDQLGVIPGRKGNRTGWTVPRNLYETKDGKWLAISGTSQPIVERIFKAIGREDLITNPKFATNQKRLENVDELEAIIAGWMKGYTQDEILERFVHFEATIAPVYTVEDIVNDPHFNHRENIADVPDAHFGSVKMLNVAPKLSRTPGEIRHTGAELGSYNETLYGELGLTPEEIEGLKKDGII</sequence>
<dbReference type="Pfam" id="PF02515">
    <property type="entry name" value="CoA_transf_3"/>
    <property type="match status" value="1"/>
</dbReference>
<keyword evidence="3" id="KW-1185">Reference proteome</keyword>
<evidence type="ECO:0000313" key="2">
    <source>
        <dbReference type="EMBL" id="QKX50094.1"/>
    </source>
</evidence>
<accession>A0A7H8Q809</accession>
<dbReference type="AlphaFoldDB" id="A0A7H8Q809"/>
<dbReference type="InterPro" id="IPR050483">
    <property type="entry name" value="CoA-transferase_III_domain"/>
</dbReference>
<name>A0A7H8Q809_9BACL</name>
<evidence type="ECO:0000256" key="1">
    <source>
        <dbReference type="ARBA" id="ARBA00022679"/>
    </source>
</evidence>
<dbReference type="RefSeq" id="WP_176294219.1">
    <property type="nucleotide sequence ID" value="NZ_CP051177.1"/>
</dbReference>
<organism evidence="2 3">
    <name type="scientific">Planococcus glaciei</name>
    <dbReference type="NCBI Taxonomy" id="459472"/>
    <lineage>
        <taxon>Bacteria</taxon>
        <taxon>Bacillati</taxon>
        <taxon>Bacillota</taxon>
        <taxon>Bacilli</taxon>
        <taxon>Bacillales</taxon>
        <taxon>Caryophanaceae</taxon>
        <taxon>Planococcus</taxon>
    </lineage>
</organism>
<dbReference type="GO" id="GO:0008410">
    <property type="term" value="F:CoA-transferase activity"/>
    <property type="evidence" value="ECO:0007669"/>
    <property type="project" value="TreeGrafter"/>
</dbReference>
<dbReference type="EMBL" id="CP051177">
    <property type="protein sequence ID" value="QKX50094.1"/>
    <property type="molecule type" value="Genomic_DNA"/>
</dbReference>
<dbReference type="InterPro" id="IPR023606">
    <property type="entry name" value="CoA-Trfase_III_dom_1_sf"/>
</dbReference>
<protein>
    <submittedName>
        <fullName evidence="2">CoA transferase</fullName>
    </submittedName>
</protein>
<reference evidence="3" key="1">
    <citation type="submission" date="2020-06" db="EMBL/GenBank/DDBJ databases">
        <title>Isolation of Planomicrobium glaciei.</title>
        <authorList>
            <person name="Malisova L."/>
            <person name="Safrankova R."/>
            <person name="Jakubu V."/>
            <person name="Spanelova P."/>
        </authorList>
    </citation>
    <scope>NUCLEOTIDE SEQUENCE [LARGE SCALE GENOMIC DNA]</scope>
    <source>
        <strain evidence="3">NRL-ATB46093</strain>
    </source>
</reference>
<dbReference type="PANTHER" id="PTHR48207">
    <property type="entry name" value="SUCCINATE--HYDROXYMETHYLGLUTARATE COA-TRANSFERASE"/>
    <property type="match status" value="1"/>
</dbReference>